<evidence type="ECO:0000256" key="7">
    <source>
        <dbReference type="ARBA" id="ARBA00023326"/>
    </source>
</evidence>
<evidence type="ECO:0000256" key="3">
    <source>
        <dbReference type="ARBA" id="ARBA00022651"/>
    </source>
</evidence>
<accession>A0ABZ2V2H4</accession>
<keyword evidence="10" id="KW-1185">Reference proteome</keyword>
<gene>
    <name evidence="9" type="ORF">AABB29_15680</name>
</gene>
<feature type="chain" id="PRO_5046213517" evidence="8">
    <location>
        <begin position="22"/>
        <end position="266"/>
    </location>
</feature>
<dbReference type="PANTHER" id="PTHR38050">
    <property type="match status" value="1"/>
</dbReference>
<dbReference type="InterPro" id="IPR043595">
    <property type="entry name" value="FaeB/C/D"/>
</dbReference>
<keyword evidence="3" id="KW-0858">Xylan degradation</keyword>
<dbReference type="SUPFAM" id="SSF53474">
    <property type="entry name" value="alpha/beta-Hydrolases"/>
    <property type="match status" value="1"/>
</dbReference>
<feature type="signal peptide" evidence="8">
    <location>
        <begin position="1"/>
        <end position="21"/>
    </location>
</feature>
<evidence type="ECO:0000256" key="4">
    <source>
        <dbReference type="ARBA" id="ARBA00022729"/>
    </source>
</evidence>
<evidence type="ECO:0000313" key="10">
    <source>
        <dbReference type="Proteomes" id="UP001440612"/>
    </source>
</evidence>
<keyword evidence="2" id="KW-0964">Secreted</keyword>
<keyword evidence="7" id="KW-0624">Polysaccharide degradation</keyword>
<protein>
    <submittedName>
        <fullName evidence="9">PHB depolymerase family esterase</fullName>
    </submittedName>
</protein>
<dbReference type="EMBL" id="CP150951">
    <property type="protein sequence ID" value="WZC48291.1"/>
    <property type="molecule type" value="Genomic_DNA"/>
</dbReference>
<comment type="subcellular location">
    <subcellularLocation>
        <location evidence="1">Secreted</location>
    </subcellularLocation>
</comment>
<dbReference type="RefSeq" id="WP_341366408.1">
    <property type="nucleotide sequence ID" value="NZ_CP150951.2"/>
</dbReference>
<dbReference type="Gene3D" id="3.40.50.1820">
    <property type="entry name" value="alpha/beta hydrolase"/>
    <property type="match status" value="1"/>
</dbReference>
<evidence type="ECO:0000313" key="9">
    <source>
        <dbReference type="EMBL" id="WZC48291.1"/>
    </source>
</evidence>
<sequence>MSRLFICFLFAFLGFSGPLAACEGQEACQLGDRSYHLRLPDQWDGQSPLPVLLHFHGWARQGDLIVRHDRIATGAIADHVLLVAPNGLNKSWSFGRPRSPDTDFARALLADVASRYPVDPEKIFVSGYSWGARMAWRFVCEDGDGIAALLAVAGTLSQSETCQTAPDVVRQVYGLNDQVLDYPMGPGGDQTYPVSLWRRHFDCAAGQDEGQWAARSFLTFTRTAWDCPGGQVVMDVHPGGHFIPHDWIPLQVQQLLETGETGSPIR</sequence>
<evidence type="ECO:0000256" key="1">
    <source>
        <dbReference type="ARBA" id="ARBA00004613"/>
    </source>
</evidence>
<dbReference type="InterPro" id="IPR029058">
    <property type="entry name" value="AB_hydrolase_fold"/>
</dbReference>
<keyword evidence="6" id="KW-0119">Carbohydrate metabolism</keyword>
<evidence type="ECO:0000256" key="8">
    <source>
        <dbReference type="SAM" id="SignalP"/>
    </source>
</evidence>
<keyword evidence="4 8" id="KW-0732">Signal</keyword>
<name>A0ABZ2V2H4_9RHOB</name>
<dbReference type="Proteomes" id="UP001440612">
    <property type="component" value="Chromosome"/>
</dbReference>
<reference evidence="10" key="1">
    <citation type="submission" date="2024-04" db="EMBL/GenBank/DDBJ databases">
        <title>Phylogenomic analyses of a clade within the roseobacter group suggest taxonomic reassignments of species of the genera Aestuariivita, Citreicella, Loktanella, Nautella, Pelagibaca, Ruegeria, Thalassobius, Thiobacimonas and Tropicibacter, and the proposal o.</title>
        <authorList>
            <person name="Jeon C.O."/>
        </authorList>
    </citation>
    <scope>NUCLEOTIDE SEQUENCE [LARGE SCALE GENOMIC DNA]</scope>
    <source>
        <strain evidence="10">BS5-3</strain>
    </source>
</reference>
<dbReference type="PANTHER" id="PTHR38050:SF2">
    <property type="entry name" value="FERULOYL ESTERASE C-RELATED"/>
    <property type="match status" value="1"/>
</dbReference>
<organism evidence="9 10">
    <name type="scientific">Yoonia phaeophyticola</name>
    <dbReference type="NCBI Taxonomy" id="3137369"/>
    <lineage>
        <taxon>Bacteria</taxon>
        <taxon>Pseudomonadati</taxon>
        <taxon>Pseudomonadota</taxon>
        <taxon>Alphaproteobacteria</taxon>
        <taxon>Rhodobacterales</taxon>
        <taxon>Paracoccaceae</taxon>
        <taxon>Yoonia</taxon>
    </lineage>
</organism>
<evidence type="ECO:0000256" key="5">
    <source>
        <dbReference type="ARBA" id="ARBA00022801"/>
    </source>
</evidence>
<evidence type="ECO:0000256" key="6">
    <source>
        <dbReference type="ARBA" id="ARBA00023277"/>
    </source>
</evidence>
<evidence type="ECO:0000256" key="2">
    <source>
        <dbReference type="ARBA" id="ARBA00022525"/>
    </source>
</evidence>
<keyword evidence="5" id="KW-0378">Hydrolase</keyword>
<proteinExistence type="predicted"/>